<organism evidence="7 8">
    <name type="scientific">Hymenobacter volaticus</name>
    <dbReference type="NCBI Taxonomy" id="2932254"/>
    <lineage>
        <taxon>Bacteria</taxon>
        <taxon>Pseudomonadati</taxon>
        <taxon>Bacteroidota</taxon>
        <taxon>Cytophagia</taxon>
        <taxon>Cytophagales</taxon>
        <taxon>Hymenobacteraceae</taxon>
        <taxon>Hymenobacter</taxon>
    </lineage>
</organism>
<dbReference type="SUPFAM" id="SSF46785">
    <property type="entry name" value="Winged helix' DNA-binding domain"/>
    <property type="match status" value="1"/>
</dbReference>
<evidence type="ECO:0000256" key="1">
    <source>
        <dbReference type="ARBA" id="ARBA00005384"/>
    </source>
</evidence>
<dbReference type="InterPro" id="IPR015424">
    <property type="entry name" value="PyrdxlP-dep_Trfase"/>
</dbReference>
<keyword evidence="4" id="KW-0238">DNA-binding</keyword>
<dbReference type="InterPro" id="IPR000524">
    <property type="entry name" value="Tscrpt_reg_HTH_GntR"/>
</dbReference>
<gene>
    <name evidence="7" type="ORF">MUN86_25170</name>
</gene>
<evidence type="ECO:0000256" key="4">
    <source>
        <dbReference type="ARBA" id="ARBA00023125"/>
    </source>
</evidence>
<accession>A0ABY4GDF0</accession>
<evidence type="ECO:0000259" key="6">
    <source>
        <dbReference type="PROSITE" id="PS50949"/>
    </source>
</evidence>
<dbReference type="SUPFAM" id="SSF53383">
    <property type="entry name" value="PLP-dependent transferases"/>
    <property type="match status" value="1"/>
</dbReference>
<dbReference type="PANTHER" id="PTHR46577:SF1">
    <property type="entry name" value="HTH-TYPE TRANSCRIPTIONAL REGULATORY PROTEIN GABR"/>
    <property type="match status" value="1"/>
</dbReference>
<evidence type="ECO:0000256" key="2">
    <source>
        <dbReference type="ARBA" id="ARBA00022898"/>
    </source>
</evidence>
<dbReference type="SMART" id="SM00345">
    <property type="entry name" value="HTH_GNTR"/>
    <property type="match status" value="1"/>
</dbReference>
<dbReference type="PANTHER" id="PTHR46577">
    <property type="entry name" value="HTH-TYPE TRANSCRIPTIONAL REGULATORY PROTEIN GABR"/>
    <property type="match status" value="1"/>
</dbReference>
<keyword evidence="7" id="KW-0032">Aminotransferase</keyword>
<keyword evidence="7" id="KW-0614">Plasmid</keyword>
<proteinExistence type="inferred from homology"/>
<keyword evidence="2" id="KW-0663">Pyridoxal phosphate</keyword>
<dbReference type="InterPro" id="IPR036388">
    <property type="entry name" value="WH-like_DNA-bd_sf"/>
</dbReference>
<dbReference type="Pfam" id="PF00392">
    <property type="entry name" value="GntR"/>
    <property type="match status" value="1"/>
</dbReference>
<dbReference type="InterPro" id="IPR015421">
    <property type="entry name" value="PyrdxlP-dep_Trfase_major"/>
</dbReference>
<dbReference type="CDD" id="cd00609">
    <property type="entry name" value="AAT_like"/>
    <property type="match status" value="1"/>
</dbReference>
<dbReference type="Pfam" id="PF00155">
    <property type="entry name" value="Aminotran_1_2"/>
    <property type="match status" value="1"/>
</dbReference>
<dbReference type="Gene3D" id="1.10.10.10">
    <property type="entry name" value="Winged helix-like DNA-binding domain superfamily/Winged helix DNA-binding domain"/>
    <property type="match status" value="1"/>
</dbReference>
<keyword evidence="7" id="KW-0808">Transferase</keyword>
<name>A0ABY4GDF0_9BACT</name>
<sequence>MPILTGPVMLPYQTLITLRRASASTLSQQLTAAFIQLIQQGLLPAKAKLSGTRSLAQQLGISRQTAITAFDELAAQGWIEQHASSGAFVRACIPIVQPQALPGLPAEPGPARAGFAFARRSSSTSEALPDPTHLVLGAGCADHRLAPLASLARKYRSVCQRPNNRRLFGYTEPSGSRALRQHLAHYLHDTRGVQAQPETLFITRGSGMAMYLVAQLLLQPGDAVIVGDRSYSNADELFEHHGAHLVRVPVDAQGISVNEVEAACQRQAIRLLYITPHHHYPTTVTLVAERRVRLLQLAEQYDFVVLEDDYDFDFHYASSPILPLASADRHGRVLYVGSLSKVLAPAFRVGYVVGPPDLIAEMGYLRHLIDHQGDTLLEQGIAELFAEGELLAHLKRANKIYQQRRDVFCELLHTHLAGRFSFTLPEGGMAVWGEFAPDIDLPQLSAQCRQQGLWLSDGRRYQTAAEARPSHLRLGFAALTVEELTQSVHILAKALQATS</sequence>
<dbReference type="Proteomes" id="UP000830401">
    <property type="component" value="Plasmid unnamed2"/>
</dbReference>
<evidence type="ECO:0000313" key="8">
    <source>
        <dbReference type="Proteomes" id="UP000830401"/>
    </source>
</evidence>
<feature type="domain" description="HTH gntR-type" evidence="6">
    <location>
        <begin position="24"/>
        <end position="92"/>
    </location>
</feature>
<dbReference type="InterPro" id="IPR036390">
    <property type="entry name" value="WH_DNA-bd_sf"/>
</dbReference>
<evidence type="ECO:0000313" key="7">
    <source>
        <dbReference type="EMBL" id="UOQ68776.1"/>
    </source>
</evidence>
<keyword evidence="8" id="KW-1185">Reference proteome</keyword>
<comment type="similarity">
    <text evidence="1">In the C-terminal section; belongs to the class-I pyridoxal-phosphate-dependent aminotransferase family.</text>
</comment>
<dbReference type="InterPro" id="IPR051446">
    <property type="entry name" value="HTH_trans_reg/aminotransferase"/>
</dbReference>
<dbReference type="CDD" id="cd07377">
    <property type="entry name" value="WHTH_GntR"/>
    <property type="match status" value="1"/>
</dbReference>
<evidence type="ECO:0000256" key="3">
    <source>
        <dbReference type="ARBA" id="ARBA00023015"/>
    </source>
</evidence>
<keyword evidence="5" id="KW-0804">Transcription</keyword>
<keyword evidence="3" id="KW-0805">Transcription regulation</keyword>
<evidence type="ECO:0000256" key="5">
    <source>
        <dbReference type="ARBA" id="ARBA00023163"/>
    </source>
</evidence>
<dbReference type="EMBL" id="CP095063">
    <property type="protein sequence ID" value="UOQ68776.1"/>
    <property type="molecule type" value="Genomic_DNA"/>
</dbReference>
<dbReference type="GO" id="GO:0008483">
    <property type="term" value="F:transaminase activity"/>
    <property type="evidence" value="ECO:0007669"/>
    <property type="project" value="UniProtKB-KW"/>
</dbReference>
<dbReference type="InterPro" id="IPR004839">
    <property type="entry name" value="Aminotransferase_I/II_large"/>
</dbReference>
<dbReference type="Gene3D" id="3.40.640.10">
    <property type="entry name" value="Type I PLP-dependent aspartate aminotransferase-like (Major domain)"/>
    <property type="match status" value="1"/>
</dbReference>
<protein>
    <submittedName>
        <fullName evidence="7">PLP-dependent aminotransferase family protein</fullName>
    </submittedName>
</protein>
<dbReference type="PROSITE" id="PS50949">
    <property type="entry name" value="HTH_GNTR"/>
    <property type="match status" value="1"/>
</dbReference>
<reference evidence="7" key="1">
    <citation type="submission" date="2022-04" db="EMBL/GenBank/DDBJ databases">
        <title>Hymenobacter sp. isolated from the air.</title>
        <authorList>
            <person name="Won M."/>
            <person name="Lee C.-M."/>
            <person name="Woen H.-Y."/>
            <person name="Kwon S.-W."/>
        </authorList>
    </citation>
    <scope>NUCLEOTIDE SEQUENCE</scope>
    <source>
        <strain evidence="7">5420S-77</strain>
        <plasmid evidence="7">unnamed2</plasmid>
    </source>
</reference>
<geneLocation type="plasmid" evidence="7 8">
    <name>unnamed2</name>
</geneLocation>